<keyword evidence="3" id="KW-1185">Reference proteome</keyword>
<name>A0ABU0A5Y5_9BACI</name>
<dbReference type="Proteomes" id="UP001230005">
    <property type="component" value="Unassembled WGS sequence"/>
</dbReference>
<organism evidence="2 3">
    <name type="scientific">Evansella vedderi</name>
    <dbReference type="NCBI Taxonomy" id="38282"/>
    <lineage>
        <taxon>Bacteria</taxon>
        <taxon>Bacillati</taxon>
        <taxon>Bacillota</taxon>
        <taxon>Bacilli</taxon>
        <taxon>Bacillales</taxon>
        <taxon>Bacillaceae</taxon>
        <taxon>Evansella</taxon>
    </lineage>
</organism>
<feature type="coiled-coil region" evidence="1">
    <location>
        <begin position="20"/>
        <end position="61"/>
    </location>
</feature>
<proteinExistence type="predicted"/>
<dbReference type="RefSeq" id="WP_307331976.1">
    <property type="nucleotide sequence ID" value="NZ_JAUSUG010000033.1"/>
</dbReference>
<gene>
    <name evidence="2" type="ORF">J2S74_005217</name>
</gene>
<sequence length="103" mass="12333">MTEQQMERFEGMLTQLVTMVGHIREDMNNIKEDMSNMKEEMNNLKEDMKNMKEEIVGIKITQERQHQEVLEKIDALKVDQDLAWAKIAQNERDIMRIKQRINL</sequence>
<keyword evidence="1" id="KW-0175">Coiled coil</keyword>
<dbReference type="EMBL" id="JAUSUG010000033">
    <property type="protein sequence ID" value="MDQ0257755.1"/>
    <property type="molecule type" value="Genomic_DNA"/>
</dbReference>
<comment type="caution">
    <text evidence="2">The sequence shown here is derived from an EMBL/GenBank/DDBJ whole genome shotgun (WGS) entry which is preliminary data.</text>
</comment>
<accession>A0ABU0A5Y5</accession>
<evidence type="ECO:0000313" key="3">
    <source>
        <dbReference type="Proteomes" id="UP001230005"/>
    </source>
</evidence>
<dbReference type="Gene3D" id="1.20.5.190">
    <property type="match status" value="1"/>
</dbReference>
<evidence type="ECO:0000313" key="2">
    <source>
        <dbReference type="EMBL" id="MDQ0257755.1"/>
    </source>
</evidence>
<evidence type="ECO:0000256" key="1">
    <source>
        <dbReference type="SAM" id="Coils"/>
    </source>
</evidence>
<reference evidence="2 3" key="1">
    <citation type="submission" date="2023-07" db="EMBL/GenBank/DDBJ databases">
        <title>Genomic Encyclopedia of Type Strains, Phase IV (KMG-IV): sequencing the most valuable type-strain genomes for metagenomic binning, comparative biology and taxonomic classification.</title>
        <authorList>
            <person name="Goeker M."/>
        </authorList>
    </citation>
    <scope>NUCLEOTIDE SEQUENCE [LARGE SCALE GENOMIC DNA]</scope>
    <source>
        <strain evidence="2 3">DSM 9768</strain>
    </source>
</reference>
<protein>
    <submittedName>
        <fullName evidence="2">Chromosome segregation ATPase</fullName>
    </submittedName>
</protein>